<gene>
    <name evidence="3" type="ORF">HJG54_19930</name>
</gene>
<dbReference type="PANTHER" id="PTHR40114:SF1">
    <property type="entry name" value="SLR0698 PROTEIN"/>
    <property type="match status" value="1"/>
</dbReference>
<dbReference type="PANTHER" id="PTHR40114">
    <property type="entry name" value="SLR0698 PROTEIN"/>
    <property type="match status" value="1"/>
</dbReference>
<feature type="domain" description="CYTH" evidence="2">
    <location>
        <begin position="2"/>
        <end position="148"/>
    </location>
</feature>
<dbReference type="InterPro" id="IPR023577">
    <property type="entry name" value="CYTH_domain"/>
</dbReference>
<reference evidence="3" key="1">
    <citation type="submission" date="2020-05" db="EMBL/GenBank/DDBJ databases">
        <authorList>
            <person name="Zhu T."/>
            <person name="Keshari N."/>
            <person name="Lu X."/>
        </authorList>
    </citation>
    <scope>NUCLEOTIDE SEQUENCE</scope>
    <source>
        <strain evidence="3">NK1-12</strain>
    </source>
</reference>
<feature type="active site" description="Proton acceptor" evidence="1">
    <location>
        <position position="29"/>
    </location>
</feature>
<dbReference type="InterPro" id="IPR033469">
    <property type="entry name" value="CYTH-like_dom_sf"/>
</dbReference>
<protein>
    <submittedName>
        <fullName evidence="3">CYTH domain-containing protein</fullName>
    </submittedName>
</protein>
<dbReference type="EMBL" id="CP053586">
    <property type="protein sequence ID" value="WNZ26702.1"/>
    <property type="molecule type" value="Genomic_DNA"/>
</dbReference>
<evidence type="ECO:0000313" key="3">
    <source>
        <dbReference type="EMBL" id="WNZ26702.1"/>
    </source>
</evidence>
<organism evidence="3">
    <name type="scientific">Leptolyngbya sp. NK1-12</name>
    <dbReference type="NCBI Taxonomy" id="2547451"/>
    <lineage>
        <taxon>Bacteria</taxon>
        <taxon>Bacillati</taxon>
        <taxon>Cyanobacteriota</taxon>
        <taxon>Cyanophyceae</taxon>
        <taxon>Leptolyngbyales</taxon>
        <taxon>Leptolyngbyaceae</taxon>
        <taxon>Leptolyngbya group</taxon>
        <taxon>Leptolyngbya</taxon>
    </lineage>
</organism>
<evidence type="ECO:0000259" key="2">
    <source>
        <dbReference type="PROSITE" id="PS51707"/>
    </source>
</evidence>
<accession>A0AA97ANE1</accession>
<evidence type="ECO:0000256" key="1">
    <source>
        <dbReference type="PIRSR" id="PIRSR016487-1"/>
    </source>
</evidence>
<dbReference type="SUPFAM" id="SSF55154">
    <property type="entry name" value="CYTH-like phosphatases"/>
    <property type="match status" value="1"/>
</dbReference>
<name>A0AA97ANE1_9CYAN</name>
<dbReference type="Pfam" id="PF01928">
    <property type="entry name" value="CYTH"/>
    <property type="match status" value="1"/>
</dbReference>
<dbReference type="CDD" id="cd07891">
    <property type="entry name" value="CYTH-like_CthTTM-like_1"/>
    <property type="match status" value="1"/>
</dbReference>
<proteinExistence type="predicted"/>
<dbReference type="AlphaFoldDB" id="A0AA97ANE1"/>
<dbReference type="SMART" id="SM01118">
    <property type="entry name" value="CYTH"/>
    <property type="match status" value="1"/>
</dbReference>
<sequence length="154" mass="17579">MATEIERKFLVQGQEWRQLATGVVYRQGYLAASPECTVRVRVAGDQGYLTIKGATQGISRAEYEYAIPLKDATELLNTLCQQPLIEKIRYRIPWQGLLWEIDEFGGENQGLIIAEVELTNADQQPDLPAWIGEEVSHDPRYFNANLAKHPFSRW</sequence>
<dbReference type="PROSITE" id="PS51707">
    <property type="entry name" value="CYTH"/>
    <property type="match status" value="1"/>
</dbReference>
<dbReference type="InterPro" id="IPR012042">
    <property type="entry name" value="NeuTTM/CthTTM-like"/>
</dbReference>
<dbReference type="Gene3D" id="2.40.320.10">
    <property type="entry name" value="Hypothetical Protein Pfu-838710-001"/>
    <property type="match status" value="1"/>
</dbReference>
<dbReference type="PIRSF" id="PIRSF016487">
    <property type="entry name" value="CYTH_UCP016487"/>
    <property type="match status" value="1"/>
</dbReference>